<keyword evidence="3" id="KW-1185">Reference proteome</keyword>
<feature type="non-terminal residue" evidence="2">
    <location>
        <position position="1"/>
    </location>
</feature>
<sequence length="206" mass="22381">MLYNRIVSALALATGVFATSPITSADGLVFNVVLVNQTTEAGGPFNLAVRLNEYNPSIGLAPDFDYYVGVDSSSPKLVGNLTSGALYSQGFTPDGELYDDDYVLYINVEMYDDSTTFYTTGLGNVTASSDFFDDGWLLVPSDGNTTTYDLVHSQPNGTIGGWRLCVATFNNDAGPWSWLQYFAYTGNTALESQYCEDIYVQTTITS</sequence>
<dbReference type="OrthoDB" id="4876535at2759"/>
<name>A0A3E2HK33_SCYLI</name>
<dbReference type="AlphaFoldDB" id="A0A3E2HK33"/>
<evidence type="ECO:0000313" key="3">
    <source>
        <dbReference type="Proteomes" id="UP000258309"/>
    </source>
</evidence>
<evidence type="ECO:0000256" key="1">
    <source>
        <dbReference type="SAM" id="SignalP"/>
    </source>
</evidence>
<evidence type="ECO:0000313" key="2">
    <source>
        <dbReference type="EMBL" id="RFU33593.1"/>
    </source>
</evidence>
<keyword evidence="1" id="KW-0732">Signal</keyword>
<reference evidence="2 3" key="1">
    <citation type="submission" date="2018-05" db="EMBL/GenBank/DDBJ databases">
        <title>Draft genome sequence of Scytalidium lignicola DSM 105466, a ubiquitous saprotrophic fungus.</title>
        <authorList>
            <person name="Buettner E."/>
            <person name="Gebauer A.M."/>
            <person name="Hofrichter M."/>
            <person name="Liers C."/>
            <person name="Kellner H."/>
        </authorList>
    </citation>
    <scope>NUCLEOTIDE SEQUENCE [LARGE SCALE GENOMIC DNA]</scope>
    <source>
        <strain evidence="2 3">DSM 105466</strain>
    </source>
</reference>
<protein>
    <submittedName>
        <fullName evidence="2">Uncharacterized protein</fullName>
    </submittedName>
</protein>
<dbReference type="Proteomes" id="UP000258309">
    <property type="component" value="Unassembled WGS sequence"/>
</dbReference>
<dbReference type="EMBL" id="NCSJ02000033">
    <property type="protein sequence ID" value="RFU33593.1"/>
    <property type="molecule type" value="Genomic_DNA"/>
</dbReference>
<proteinExistence type="predicted"/>
<organism evidence="2 3">
    <name type="scientific">Scytalidium lignicola</name>
    <name type="common">Hyphomycete</name>
    <dbReference type="NCBI Taxonomy" id="5539"/>
    <lineage>
        <taxon>Eukaryota</taxon>
        <taxon>Fungi</taxon>
        <taxon>Dikarya</taxon>
        <taxon>Ascomycota</taxon>
        <taxon>Pezizomycotina</taxon>
        <taxon>Leotiomycetes</taxon>
        <taxon>Leotiomycetes incertae sedis</taxon>
        <taxon>Scytalidium</taxon>
    </lineage>
</organism>
<feature type="chain" id="PRO_5017645160" evidence="1">
    <location>
        <begin position="19"/>
        <end position="206"/>
    </location>
</feature>
<gene>
    <name evidence="2" type="ORF">B7463_g2766</name>
</gene>
<dbReference type="OMA" id="WRWCIAD"/>
<feature type="non-terminal residue" evidence="2">
    <location>
        <position position="206"/>
    </location>
</feature>
<accession>A0A3E2HK33</accession>
<comment type="caution">
    <text evidence="2">The sequence shown here is derived from an EMBL/GenBank/DDBJ whole genome shotgun (WGS) entry which is preliminary data.</text>
</comment>
<feature type="signal peptide" evidence="1">
    <location>
        <begin position="1"/>
        <end position="18"/>
    </location>
</feature>